<dbReference type="RefSeq" id="WP_358360475.1">
    <property type="nucleotide sequence ID" value="NZ_JBEZFP010000104.1"/>
</dbReference>
<organism evidence="1 2">
    <name type="scientific">Streptodolium elevatio</name>
    <dbReference type="NCBI Taxonomy" id="3157996"/>
    <lineage>
        <taxon>Bacteria</taxon>
        <taxon>Bacillati</taxon>
        <taxon>Actinomycetota</taxon>
        <taxon>Actinomycetes</taxon>
        <taxon>Kitasatosporales</taxon>
        <taxon>Streptomycetaceae</taxon>
        <taxon>Streptodolium</taxon>
    </lineage>
</organism>
<dbReference type="Proteomes" id="UP001551482">
    <property type="component" value="Unassembled WGS sequence"/>
</dbReference>
<keyword evidence="2" id="KW-1185">Reference proteome</keyword>
<dbReference type="Pfam" id="PF11387">
    <property type="entry name" value="DUF2795"/>
    <property type="match status" value="1"/>
</dbReference>
<dbReference type="InterPro" id="IPR021527">
    <property type="entry name" value="DUF2795"/>
</dbReference>
<name>A0ABV3DSN4_9ACTN</name>
<gene>
    <name evidence="1" type="ORF">AB0C36_30860</name>
</gene>
<accession>A0ABV3DSN4</accession>
<sequence length="80" mass="8239">MAATPPRPALDLVDLSELRRVLHGAAFPARPAQLAAHAQARRAGDAVVRALAALPDHPIVGPNQVCAALGHHHGPVQTGP</sequence>
<proteinExistence type="predicted"/>
<protein>
    <submittedName>
        <fullName evidence="1">DUF2795 domain-containing protein</fullName>
    </submittedName>
</protein>
<reference evidence="1 2" key="1">
    <citation type="submission" date="2024-06" db="EMBL/GenBank/DDBJ databases">
        <title>The Natural Products Discovery Center: Release of the First 8490 Sequenced Strains for Exploring Actinobacteria Biosynthetic Diversity.</title>
        <authorList>
            <person name="Kalkreuter E."/>
            <person name="Kautsar S.A."/>
            <person name="Yang D."/>
            <person name="Bader C.D."/>
            <person name="Teijaro C.N."/>
            <person name="Fluegel L."/>
            <person name="Davis C.M."/>
            <person name="Simpson J.R."/>
            <person name="Lauterbach L."/>
            <person name="Steele A.D."/>
            <person name="Gui C."/>
            <person name="Meng S."/>
            <person name="Li G."/>
            <person name="Viehrig K."/>
            <person name="Ye F."/>
            <person name="Su P."/>
            <person name="Kiefer A.F."/>
            <person name="Nichols A."/>
            <person name="Cepeda A.J."/>
            <person name="Yan W."/>
            <person name="Fan B."/>
            <person name="Jiang Y."/>
            <person name="Adhikari A."/>
            <person name="Zheng C.-J."/>
            <person name="Schuster L."/>
            <person name="Cowan T.M."/>
            <person name="Smanski M.J."/>
            <person name="Chevrette M.G."/>
            <person name="De Carvalho L.P.S."/>
            <person name="Shen B."/>
        </authorList>
    </citation>
    <scope>NUCLEOTIDE SEQUENCE [LARGE SCALE GENOMIC DNA]</scope>
    <source>
        <strain evidence="1 2">NPDC048946</strain>
    </source>
</reference>
<evidence type="ECO:0000313" key="1">
    <source>
        <dbReference type="EMBL" id="MEU8137899.1"/>
    </source>
</evidence>
<evidence type="ECO:0000313" key="2">
    <source>
        <dbReference type="Proteomes" id="UP001551482"/>
    </source>
</evidence>
<comment type="caution">
    <text evidence="1">The sequence shown here is derived from an EMBL/GenBank/DDBJ whole genome shotgun (WGS) entry which is preliminary data.</text>
</comment>
<dbReference type="EMBL" id="JBEZFP010000104">
    <property type="protein sequence ID" value="MEU8137899.1"/>
    <property type="molecule type" value="Genomic_DNA"/>
</dbReference>